<evidence type="ECO:0000256" key="2">
    <source>
        <dbReference type="ARBA" id="ARBA00023033"/>
    </source>
</evidence>
<reference evidence="5" key="1">
    <citation type="submission" date="2016-10" db="EMBL/GenBank/DDBJ databases">
        <authorList>
            <person name="Varghese N."/>
            <person name="Submissions S."/>
        </authorList>
    </citation>
    <scope>NUCLEOTIDE SEQUENCE [LARGE SCALE GENOMIC DNA]</scope>
    <source>
        <strain evidence="5">ATCC 25963</strain>
    </source>
</reference>
<evidence type="ECO:0000313" key="5">
    <source>
        <dbReference type="Proteomes" id="UP000199400"/>
    </source>
</evidence>
<protein>
    <submittedName>
        <fullName evidence="4">2-polyprenyl-6-methoxyphenol hydroxylase</fullName>
    </submittedName>
</protein>
<gene>
    <name evidence="4" type="ORF">SAMN02745121_05441</name>
</gene>
<dbReference type="InterPro" id="IPR050493">
    <property type="entry name" value="FAD-dep_Monooxygenase_BioMet"/>
</dbReference>
<dbReference type="GO" id="GO:0071949">
    <property type="term" value="F:FAD binding"/>
    <property type="evidence" value="ECO:0007669"/>
    <property type="project" value="InterPro"/>
</dbReference>
<dbReference type="PANTHER" id="PTHR13789:SF309">
    <property type="entry name" value="PUTATIVE (AFU_ORTHOLOGUE AFUA_6G14510)-RELATED"/>
    <property type="match status" value="1"/>
</dbReference>
<sequence>MNLSQLHVLVVGGATGGAATALLLARAGARVTVLEKVAQPRAVGAGIGLAENGLAVLESIGLGPAIAARGRAVDGLALVDADSRLLLAPPRPAPRMRMIRRSDLQGLLLDALAAEPRAERQFGAEVIGAERDGRVVARIDGRVVEHRADLVVGADGVHSQIRAAGEFGARVRPPGIAYLRALVDVEAAQGVEAWTGAGIFGSFAVGGGTYFYASAGARACRRAIAARDLEALRAVWARAYPPSIPLLAAVRRFDDLIFNRVTRVECRRWVDGRLVLLGDAAHAMAPNLGQGANSALVDAAVLLDELRRASDLATGLDAYQRRRRPAVRRVARAAGSMGALAEITNPVARWLRDRLLLPLAARLGGDATSIVMQEPPATLLAIGRA</sequence>
<dbReference type="SUPFAM" id="SSF51905">
    <property type="entry name" value="FAD/NAD(P)-binding domain"/>
    <property type="match status" value="1"/>
</dbReference>
<dbReference type="InterPro" id="IPR036188">
    <property type="entry name" value="FAD/NAD-bd_sf"/>
</dbReference>
<name>A0A1I2D9D4_9BACT</name>
<evidence type="ECO:0000259" key="3">
    <source>
        <dbReference type="Pfam" id="PF01494"/>
    </source>
</evidence>
<dbReference type="PRINTS" id="PR00420">
    <property type="entry name" value="RNGMNOXGNASE"/>
</dbReference>
<dbReference type="EMBL" id="FOMX01000019">
    <property type="protein sequence ID" value="SFE76590.1"/>
    <property type="molecule type" value="Genomic_DNA"/>
</dbReference>
<dbReference type="STRING" id="54.SAMN02745121_05441"/>
<dbReference type="Gene3D" id="3.50.50.60">
    <property type="entry name" value="FAD/NAD(P)-binding domain"/>
    <property type="match status" value="1"/>
</dbReference>
<dbReference type="InterPro" id="IPR002938">
    <property type="entry name" value="FAD-bd"/>
</dbReference>
<accession>A0A1I2D9D4</accession>
<proteinExistence type="predicted"/>
<dbReference type="Pfam" id="PF01494">
    <property type="entry name" value="FAD_binding_3"/>
    <property type="match status" value="1"/>
</dbReference>
<keyword evidence="1" id="KW-0560">Oxidoreductase</keyword>
<feature type="domain" description="FAD-binding" evidence="3">
    <location>
        <begin position="6"/>
        <end position="333"/>
    </location>
</feature>
<organism evidence="4 5">
    <name type="scientific">Nannocystis exedens</name>
    <dbReference type="NCBI Taxonomy" id="54"/>
    <lineage>
        <taxon>Bacteria</taxon>
        <taxon>Pseudomonadati</taxon>
        <taxon>Myxococcota</taxon>
        <taxon>Polyangia</taxon>
        <taxon>Nannocystales</taxon>
        <taxon>Nannocystaceae</taxon>
        <taxon>Nannocystis</taxon>
    </lineage>
</organism>
<dbReference type="Gene3D" id="3.30.9.10">
    <property type="entry name" value="D-Amino Acid Oxidase, subunit A, domain 2"/>
    <property type="match status" value="1"/>
</dbReference>
<dbReference type="Proteomes" id="UP000199400">
    <property type="component" value="Unassembled WGS sequence"/>
</dbReference>
<dbReference type="AlphaFoldDB" id="A0A1I2D9D4"/>
<dbReference type="OrthoDB" id="5499180at2"/>
<dbReference type="GO" id="GO:0004497">
    <property type="term" value="F:monooxygenase activity"/>
    <property type="evidence" value="ECO:0007669"/>
    <property type="project" value="UniProtKB-KW"/>
</dbReference>
<keyword evidence="5" id="KW-1185">Reference proteome</keyword>
<dbReference type="PANTHER" id="PTHR13789">
    <property type="entry name" value="MONOOXYGENASE"/>
    <property type="match status" value="1"/>
</dbReference>
<evidence type="ECO:0000313" key="4">
    <source>
        <dbReference type="EMBL" id="SFE76590.1"/>
    </source>
</evidence>
<dbReference type="RefSeq" id="WP_096328779.1">
    <property type="nucleotide sequence ID" value="NZ_FOMX01000019.1"/>
</dbReference>
<evidence type="ECO:0000256" key="1">
    <source>
        <dbReference type="ARBA" id="ARBA00023002"/>
    </source>
</evidence>
<keyword evidence="2" id="KW-0503">Monooxygenase</keyword>